<dbReference type="Pfam" id="PF13521">
    <property type="entry name" value="AAA_28"/>
    <property type="match status" value="1"/>
</dbReference>
<sequence>MNNLNQEKKRFIFTGTLGSGKTSVILALEKLVYVVILKSATDVIAESQAKGDMRPWEQPDFVDKIVLTQKLRQMNAVCEVQFYDR</sequence>
<feature type="domain" description="NadR/Ttd14 AAA" evidence="1">
    <location>
        <begin position="10"/>
        <end position="85"/>
    </location>
</feature>
<gene>
    <name evidence="2" type="ORF">FPW1038_01261</name>
</gene>
<dbReference type="InterPro" id="IPR038727">
    <property type="entry name" value="NadR/Ttd14_AAA_dom"/>
</dbReference>
<name>A0A2R8F0F2_ORITS</name>
<reference evidence="3" key="1">
    <citation type="submission" date="2018-03" db="EMBL/GenBank/DDBJ databases">
        <authorList>
            <person name="Batty M. E."/>
            <person name="Batty M E."/>
        </authorList>
    </citation>
    <scope>NUCLEOTIDE SEQUENCE [LARGE SCALE GENOMIC DNA]</scope>
</reference>
<dbReference type="AlphaFoldDB" id="A0A2R8F0F2"/>
<evidence type="ECO:0000313" key="3">
    <source>
        <dbReference type="Proteomes" id="UP000244889"/>
    </source>
</evidence>
<dbReference type="Proteomes" id="UP000244889">
    <property type="component" value="Unassembled WGS sequence"/>
</dbReference>
<proteinExistence type="predicted"/>
<evidence type="ECO:0000313" key="2">
    <source>
        <dbReference type="EMBL" id="SPM44714.1"/>
    </source>
</evidence>
<organism evidence="2 3">
    <name type="scientific">Orientia tsutsugamushi</name>
    <name type="common">Rickettsia tsutsugamushi</name>
    <dbReference type="NCBI Taxonomy" id="784"/>
    <lineage>
        <taxon>Bacteria</taxon>
        <taxon>Pseudomonadati</taxon>
        <taxon>Pseudomonadota</taxon>
        <taxon>Alphaproteobacteria</taxon>
        <taxon>Rickettsiales</taxon>
        <taxon>Rickettsiaceae</taxon>
        <taxon>Rickettsieae</taxon>
        <taxon>Orientia</taxon>
    </lineage>
</organism>
<dbReference type="EMBL" id="OOHR01000004">
    <property type="protein sequence ID" value="SPM44714.1"/>
    <property type="molecule type" value="Genomic_DNA"/>
</dbReference>
<evidence type="ECO:0000259" key="1">
    <source>
        <dbReference type="Pfam" id="PF13521"/>
    </source>
</evidence>
<accession>A0A2R8F0F2</accession>
<protein>
    <recommendedName>
        <fullName evidence="1">NadR/Ttd14 AAA domain-containing protein</fullName>
    </recommendedName>
</protein>